<dbReference type="RefSeq" id="WP_119777383.1">
    <property type="nucleotide sequence ID" value="NZ_QYUK01000011.1"/>
</dbReference>
<dbReference type="GO" id="GO:0061928">
    <property type="term" value="F:glutathione specific gamma-glutamylcyclotransferase activity"/>
    <property type="evidence" value="ECO:0007669"/>
    <property type="project" value="UniProtKB-EC"/>
</dbReference>
<dbReference type="SUPFAM" id="SSF110857">
    <property type="entry name" value="Gamma-glutamyl cyclotransferase-like"/>
    <property type="match status" value="1"/>
</dbReference>
<gene>
    <name evidence="3" type="ORF">D3874_06650</name>
</gene>
<proteinExistence type="predicted"/>
<dbReference type="GO" id="GO:0005737">
    <property type="term" value="C:cytoplasm"/>
    <property type="evidence" value="ECO:0007669"/>
    <property type="project" value="TreeGrafter"/>
</dbReference>
<sequence>MGLCREDLVAGHFAELVRQLTPSGTLTFLSEEEREASLQTTLAAAPPGDVWLFGYGSLMWSPAFLYEDALPALLRAWHRRFCLWTPLGRGTPECPGLVLGLERGGACRGVVFRIARDRAEEELRLVWRREMLSGAYVPRWVTLDSPQGPLRAITFTINRTHARYAGRLDETEVARHVAVAEGHLGTCREYLHESVNALEALGISDSSMARLVTLVAQIIHT</sequence>
<dbReference type="EC" id="4.3.2.7" evidence="1"/>
<evidence type="ECO:0000256" key="1">
    <source>
        <dbReference type="ARBA" id="ARBA00012344"/>
    </source>
</evidence>
<dbReference type="Gene3D" id="3.10.490.10">
    <property type="entry name" value="Gamma-glutamyl cyclotransferase-like"/>
    <property type="match status" value="1"/>
</dbReference>
<comment type="caution">
    <text evidence="3">The sequence shown here is derived from an EMBL/GenBank/DDBJ whole genome shotgun (WGS) entry which is preliminary data.</text>
</comment>
<reference evidence="3 4" key="1">
    <citation type="submission" date="2018-09" db="EMBL/GenBank/DDBJ databases">
        <authorList>
            <person name="Zhu H."/>
        </authorList>
    </citation>
    <scope>NUCLEOTIDE SEQUENCE [LARGE SCALE GENOMIC DNA]</scope>
    <source>
        <strain evidence="3 4">K1W22B-8</strain>
    </source>
</reference>
<dbReference type="PANTHER" id="PTHR12192:SF2">
    <property type="entry name" value="GLUTATHIONE-SPECIFIC GAMMA-GLUTAMYLCYCLOTRANSFERASE 2"/>
    <property type="match status" value="1"/>
</dbReference>
<dbReference type="GO" id="GO:0006751">
    <property type="term" value="P:glutathione catabolic process"/>
    <property type="evidence" value="ECO:0007669"/>
    <property type="project" value="InterPro"/>
</dbReference>
<evidence type="ECO:0000313" key="4">
    <source>
        <dbReference type="Proteomes" id="UP000284605"/>
    </source>
</evidence>
<accession>A0A418W9S6</accession>
<dbReference type="GO" id="GO:0016740">
    <property type="term" value="F:transferase activity"/>
    <property type="evidence" value="ECO:0007669"/>
    <property type="project" value="UniProtKB-KW"/>
</dbReference>
<dbReference type="InterPro" id="IPR006840">
    <property type="entry name" value="ChaC"/>
</dbReference>
<dbReference type="CDD" id="cd06661">
    <property type="entry name" value="GGCT_like"/>
    <property type="match status" value="1"/>
</dbReference>
<dbReference type="PANTHER" id="PTHR12192">
    <property type="entry name" value="CATION TRANSPORT PROTEIN CHAC-RELATED"/>
    <property type="match status" value="1"/>
</dbReference>
<dbReference type="Pfam" id="PF04752">
    <property type="entry name" value="ChaC"/>
    <property type="match status" value="1"/>
</dbReference>
<dbReference type="InterPro" id="IPR013024">
    <property type="entry name" value="GGCT-like"/>
</dbReference>
<keyword evidence="4" id="KW-1185">Reference proteome</keyword>
<dbReference type="OrthoDB" id="9795692at2"/>
<dbReference type="AlphaFoldDB" id="A0A418W9S6"/>
<organism evidence="3 4">
    <name type="scientific">Oleomonas cavernae</name>
    <dbReference type="NCBI Taxonomy" id="2320859"/>
    <lineage>
        <taxon>Bacteria</taxon>
        <taxon>Pseudomonadati</taxon>
        <taxon>Pseudomonadota</taxon>
        <taxon>Alphaproteobacteria</taxon>
        <taxon>Acetobacterales</taxon>
        <taxon>Acetobacteraceae</taxon>
        <taxon>Oleomonas</taxon>
    </lineage>
</organism>
<evidence type="ECO:0000313" key="3">
    <source>
        <dbReference type="EMBL" id="RJF86739.1"/>
    </source>
</evidence>
<protein>
    <recommendedName>
        <fullName evidence="1">glutathione-specific gamma-glutamylcyclotransferase</fullName>
        <ecNumber evidence="1">4.3.2.7</ecNumber>
    </recommendedName>
</protein>
<name>A0A418W9S6_9PROT</name>
<keyword evidence="3" id="KW-0808">Transferase</keyword>
<dbReference type="InterPro" id="IPR036568">
    <property type="entry name" value="GGCT-like_sf"/>
</dbReference>
<dbReference type="Proteomes" id="UP000284605">
    <property type="component" value="Unassembled WGS sequence"/>
</dbReference>
<evidence type="ECO:0000256" key="2">
    <source>
        <dbReference type="ARBA" id="ARBA00023239"/>
    </source>
</evidence>
<keyword evidence="2" id="KW-0456">Lyase</keyword>
<dbReference type="EMBL" id="QYUK01000011">
    <property type="protein sequence ID" value="RJF86739.1"/>
    <property type="molecule type" value="Genomic_DNA"/>
</dbReference>